<name>A0A0E0FSS4_ORYNI</name>
<protein>
    <submittedName>
        <fullName evidence="1">Uncharacterized protein</fullName>
    </submittedName>
</protein>
<evidence type="ECO:0000313" key="1">
    <source>
        <dbReference type="EnsemblPlants" id="ONIVA01G34320.1"/>
    </source>
</evidence>
<sequence length="67" mass="7476">MIALCAIVDVAKAKDVRDPWSMKPAQSRGCRAVGRAWGAVEWSWMHGRASWTKVREDALETMTVTLS</sequence>
<accession>A0A0E0FSS4</accession>
<dbReference type="AlphaFoldDB" id="A0A0E0FSS4"/>
<proteinExistence type="predicted"/>
<dbReference type="EnsemblPlants" id="ONIVA01G34320.1">
    <property type="protein sequence ID" value="ONIVA01G34320.1"/>
    <property type="gene ID" value="ONIVA01G34320"/>
</dbReference>
<evidence type="ECO:0000313" key="2">
    <source>
        <dbReference type="Proteomes" id="UP000006591"/>
    </source>
</evidence>
<keyword evidence="2" id="KW-1185">Reference proteome</keyword>
<reference evidence="1" key="1">
    <citation type="submission" date="2015-04" db="UniProtKB">
        <authorList>
            <consortium name="EnsemblPlants"/>
        </authorList>
    </citation>
    <scope>IDENTIFICATION</scope>
    <source>
        <strain evidence="1">SL10</strain>
    </source>
</reference>
<dbReference type="HOGENOM" id="CLU_189447_0_0_1"/>
<dbReference type="Gramene" id="ONIVA01G34320.1">
    <property type="protein sequence ID" value="ONIVA01G34320.1"/>
    <property type="gene ID" value="ONIVA01G34320"/>
</dbReference>
<reference evidence="1" key="2">
    <citation type="submission" date="2018-04" db="EMBL/GenBank/DDBJ databases">
        <title>OnivRS2 (Oryza nivara Reference Sequence Version 2).</title>
        <authorList>
            <person name="Zhang J."/>
            <person name="Kudrna D."/>
            <person name="Lee S."/>
            <person name="Talag J."/>
            <person name="Rajasekar S."/>
            <person name="Welchert J."/>
            <person name="Hsing Y.-I."/>
            <person name="Wing R.A."/>
        </authorList>
    </citation>
    <scope>NUCLEOTIDE SEQUENCE [LARGE SCALE GENOMIC DNA]</scope>
</reference>
<dbReference type="Proteomes" id="UP000006591">
    <property type="component" value="Chromosome 1"/>
</dbReference>
<organism evidence="1">
    <name type="scientific">Oryza nivara</name>
    <name type="common">Indian wild rice</name>
    <name type="synonym">Oryza sativa f. spontanea</name>
    <dbReference type="NCBI Taxonomy" id="4536"/>
    <lineage>
        <taxon>Eukaryota</taxon>
        <taxon>Viridiplantae</taxon>
        <taxon>Streptophyta</taxon>
        <taxon>Embryophyta</taxon>
        <taxon>Tracheophyta</taxon>
        <taxon>Spermatophyta</taxon>
        <taxon>Magnoliopsida</taxon>
        <taxon>Liliopsida</taxon>
        <taxon>Poales</taxon>
        <taxon>Poaceae</taxon>
        <taxon>BOP clade</taxon>
        <taxon>Oryzoideae</taxon>
        <taxon>Oryzeae</taxon>
        <taxon>Oryzinae</taxon>
        <taxon>Oryza</taxon>
    </lineage>
</organism>
<dbReference type="OMA" id="AVEWSWM"/>